<gene>
    <name evidence="1" type="ORF">GCM10019016_034080</name>
</gene>
<organism evidence="1 2">
    <name type="scientific">Streptomyces prasinosporus</name>
    <dbReference type="NCBI Taxonomy" id="68256"/>
    <lineage>
        <taxon>Bacteria</taxon>
        <taxon>Bacillati</taxon>
        <taxon>Actinomycetota</taxon>
        <taxon>Actinomycetes</taxon>
        <taxon>Kitasatosporales</taxon>
        <taxon>Streptomycetaceae</taxon>
        <taxon>Streptomyces</taxon>
        <taxon>Streptomyces albogriseolus group</taxon>
    </lineage>
</organism>
<keyword evidence="2" id="KW-1185">Reference proteome</keyword>
<evidence type="ECO:0000313" key="2">
    <source>
        <dbReference type="Proteomes" id="UP001501455"/>
    </source>
</evidence>
<sequence length="115" mass="12539">MTHPAGDKLSDQTADIGRIKRSARALASIHREFTRNANPAEGLGVATLGDQGLADVFDDFGDNWAIHRERLSDELKKLSTLLSTVAKTYEDVDHALAEALRRTDRRKPGADGGAR</sequence>
<comment type="caution">
    <text evidence="1">The sequence shown here is derived from an EMBL/GenBank/DDBJ whole genome shotgun (WGS) entry which is preliminary data.</text>
</comment>
<evidence type="ECO:0000313" key="1">
    <source>
        <dbReference type="EMBL" id="GAA3496307.1"/>
    </source>
</evidence>
<dbReference type="EMBL" id="BAAAXF010000023">
    <property type="protein sequence ID" value="GAA3496307.1"/>
    <property type="molecule type" value="Genomic_DNA"/>
</dbReference>
<name>A0ABP6TMR5_9ACTN</name>
<evidence type="ECO:0008006" key="3">
    <source>
        <dbReference type="Google" id="ProtNLM"/>
    </source>
</evidence>
<dbReference type="Proteomes" id="UP001501455">
    <property type="component" value="Unassembled WGS sequence"/>
</dbReference>
<protein>
    <recommendedName>
        <fullName evidence="3">Excreted virulence factor EspC (Type VII ESX diderm)</fullName>
    </recommendedName>
</protein>
<accession>A0ABP6TMR5</accession>
<proteinExistence type="predicted"/>
<reference evidence="2" key="1">
    <citation type="journal article" date="2019" name="Int. J. Syst. Evol. Microbiol.">
        <title>The Global Catalogue of Microorganisms (GCM) 10K type strain sequencing project: providing services to taxonomists for standard genome sequencing and annotation.</title>
        <authorList>
            <consortium name="The Broad Institute Genomics Platform"/>
            <consortium name="The Broad Institute Genome Sequencing Center for Infectious Disease"/>
            <person name="Wu L."/>
            <person name="Ma J."/>
        </authorList>
    </citation>
    <scope>NUCLEOTIDE SEQUENCE [LARGE SCALE GENOMIC DNA]</scope>
    <source>
        <strain evidence="2">JCM 4816</strain>
    </source>
</reference>